<keyword evidence="3" id="KW-0677">Repeat</keyword>
<protein>
    <submittedName>
        <fullName evidence="9">Uncharacterized protein</fullName>
    </submittedName>
</protein>
<dbReference type="Gramene" id="TraesCS6D02G034800.1">
    <property type="protein sequence ID" value="TraesCS6D02G034800.1"/>
    <property type="gene ID" value="TraesCS6D02G034800"/>
</dbReference>
<dbReference type="PANTHER" id="PTHR19338:SF63">
    <property type="entry name" value="NB-ARC DOMAIN-CONTAINING PROTEIN"/>
    <property type="match status" value="1"/>
</dbReference>
<evidence type="ECO:0000313" key="10">
    <source>
        <dbReference type="Proteomes" id="UP000019116"/>
    </source>
</evidence>
<dbReference type="Gramene" id="TraesROB_scaffold_030765_01G000500.1">
    <property type="protein sequence ID" value="TraesROB_scaffold_030765_01G000500.1"/>
    <property type="gene ID" value="TraesROB_scaffold_030765_01G000500"/>
</dbReference>
<dbReference type="InterPro" id="IPR027417">
    <property type="entry name" value="P-loop_NTPase"/>
</dbReference>
<dbReference type="EnsemblPlants" id="TraesCS6D02G034800.1">
    <property type="protein sequence ID" value="TraesCS6D02G034800.1"/>
    <property type="gene ID" value="TraesCS6D02G034800"/>
</dbReference>
<reference evidence="9" key="2">
    <citation type="submission" date="2018-10" db="UniProtKB">
        <authorList>
            <consortium name="EnsemblPlants"/>
        </authorList>
    </citation>
    <scope>IDENTIFICATION</scope>
</reference>
<feature type="domain" description="Disease resistance N-terminal" evidence="8">
    <location>
        <begin position="9"/>
        <end position="97"/>
    </location>
</feature>
<dbReference type="STRING" id="4565.A0A3B6QC00"/>
<dbReference type="Gramene" id="TraesRN6D0100076700.1">
    <property type="protein sequence ID" value="TraesRN6D0100076700.1"/>
    <property type="gene ID" value="TraesRN6D0100076700"/>
</dbReference>
<proteinExistence type="inferred from homology"/>
<reference evidence="9" key="1">
    <citation type="submission" date="2018-08" db="EMBL/GenBank/DDBJ databases">
        <authorList>
            <person name="Rossello M."/>
        </authorList>
    </citation>
    <scope>NUCLEOTIDE SEQUENCE [LARGE SCALE GENOMIC DNA]</scope>
    <source>
        <strain evidence="9">cv. Chinese Spring</strain>
    </source>
</reference>
<evidence type="ECO:0000256" key="3">
    <source>
        <dbReference type="ARBA" id="ARBA00022737"/>
    </source>
</evidence>
<dbReference type="InterPro" id="IPR042197">
    <property type="entry name" value="Apaf_helical"/>
</dbReference>
<sequence>MAVSATTGVMNPLLGKLTKLLDEEYKKFTGVRKQVFILKDELSAMKALLDKMELMDKLDSSAKDWREHIRDMTYDMDNCIDDFMHDIECAHGKKGFVRKMAQRLKRLGRRHQIANRIEELKDLAVEANARRERYKIDDCINSSHDIVLVDPRMTAIYKEAASLVGIDGPREELVSLLMDSHKKLKVVSIVGFGGLGKTTLAKQVYDEIGGRFNCKAFVSVSQRPDMKSLLDGLQFKLGMEESSHAHELQDFIDGLREYLKDKRYFIVVDDLWDQPTWNILSCAFSDYCNGSGVMITTRLDDVALRACQNDHSCIYKMKPLKEQDSRRLFLNRVFGSQNVCPPQFKEILVEILKKCGGLPLAIITIASLLASHEERLLNEMGKDKEFSWCQVFHKTHLRRDEGHTKP</sequence>
<dbReference type="InterPro" id="IPR041118">
    <property type="entry name" value="Rx_N"/>
</dbReference>
<comment type="similarity">
    <text evidence="1">Belongs to the disease resistance NB-LRR family.</text>
</comment>
<dbReference type="Pfam" id="PF18052">
    <property type="entry name" value="Rx_N"/>
    <property type="match status" value="1"/>
</dbReference>
<dbReference type="GO" id="GO:0043531">
    <property type="term" value="F:ADP binding"/>
    <property type="evidence" value="ECO:0007669"/>
    <property type="project" value="InterPro"/>
</dbReference>
<dbReference type="Gramene" id="TraesPARA_EIv1.0_2218220.1">
    <property type="protein sequence ID" value="TraesPARA_EIv1.0_2218220.1.CDS"/>
    <property type="gene ID" value="TraesPARA_EIv1.0_2218220"/>
</dbReference>
<dbReference type="InterPro" id="IPR002182">
    <property type="entry name" value="NB-ARC"/>
</dbReference>
<feature type="domain" description="NB-ARC" evidence="7">
    <location>
        <begin position="171"/>
        <end position="335"/>
    </location>
</feature>
<dbReference type="Gramene" id="TraesCLE_scaffold_020249_01G000700.1">
    <property type="protein sequence ID" value="TraesCLE_scaffold_020249_01G000700.1"/>
    <property type="gene ID" value="TraesCLE_scaffold_020249_01G000700"/>
</dbReference>
<evidence type="ECO:0000259" key="7">
    <source>
        <dbReference type="Pfam" id="PF00931"/>
    </source>
</evidence>
<dbReference type="Proteomes" id="UP000019116">
    <property type="component" value="Chromosome 6D"/>
</dbReference>
<dbReference type="Gramene" id="TraesNOR6D03G03689730.1">
    <property type="protein sequence ID" value="TraesNOR6D03G03689730.1"/>
    <property type="gene ID" value="TraesNOR6D03G03689730"/>
</dbReference>
<evidence type="ECO:0000256" key="6">
    <source>
        <dbReference type="SAM" id="Coils"/>
    </source>
</evidence>
<dbReference type="Pfam" id="PF00931">
    <property type="entry name" value="NB-ARC"/>
    <property type="match status" value="1"/>
</dbReference>
<dbReference type="CDD" id="cd14798">
    <property type="entry name" value="RX-CC_like"/>
    <property type="match status" value="1"/>
</dbReference>
<evidence type="ECO:0000256" key="1">
    <source>
        <dbReference type="ARBA" id="ARBA00008894"/>
    </source>
</evidence>
<dbReference type="Gramene" id="TraesWEE_scaffold_021659_01G000600.1">
    <property type="protein sequence ID" value="TraesWEE_scaffold_021659_01G000600.1"/>
    <property type="gene ID" value="TraesWEE_scaffold_021659_01G000600"/>
</dbReference>
<dbReference type="FunFam" id="3.40.50.300:FF:001091">
    <property type="entry name" value="Probable disease resistance protein At1g61300"/>
    <property type="match status" value="1"/>
</dbReference>
<dbReference type="Gramene" id="TraesKAR6D01G0011240.1">
    <property type="protein sequence ID" value="cds.TraesKAR6D01G0011240.1"/>
    <property type="gene ID" value="TraesKAR6D01G0011240"/>
</dbReference>
<evidence type="ECO:0000313" key="9">
    <source>
        <dbReference type="EnsemblPlants" id="TraesCS6D02G034800.1"/>
    </source>
</evidence>
<evidence type="ECO:0000256" key="2">
    <source>
        <dbReference type="ARBA" id="ARBA00022614"/>
    </source>
</evidence>
<keyword evidence="10" id="KW-1185">Reference proteome</keyword>
<dbReference type="Gene3D" id="3.40.50.300">
    <property type="entry name" value="P-loop containing nucleotide triphosphate hydrolases"/>
    <property type="match status" value="1"/>
</dbReference>
<keyword evidence="6" id="KW-0175">Coiled coil</keyword>
<dbReference type="SUPFAM" id="SSF52540">
    <property type="entry name" value="P-loop containing nucleoside triphosphate hydrolases"/>
    <property type="match status" value="1"/>
</dbReference>
<dbReference type="InterPro" id="IPR038005">
    <property type="entry name" value="RX-like_CC"/>
</dbReference>
<keyword evidence="5" id="KW-0611">Plant defense</keyword>
<dbReference type="PRINTS" id="PR00364">
    <property type="entry name" value="DISEASERSIST"/>
</dbReference>
<dbReference type="Gene3D" id="1.10.8.430">
    <property type="entry name" value="Helical domain of apoptotic protease-activating factors"/>
    <property type="match status" value="1"/>
</dbReference>
<dbReference type="GO" id="GO:0006952">
    <property type="term" value="P:defense response"/>
    <property type="evidence" value="ECO:0007669"/>
    <property type="project" value="UniProtKB-KW"/>
</dbReference>
<organism evidence="9">
    <name type="scientific">Triticum aestivum</name>
    <name type="common">Wheat</name>
    <dbReference type="NCBI Taxonomy" id="4565"/>
    <lineage>
        <taxon>Eukaryota</taxon>
        <taxon>Viridiplantae</taxon>
        <taxon>Streptophyta</taxon>
        <taxon>Embryophyta</taxon>
        <taxon>Tracheophyta</taxon>
        <taxon>Spermatophyta</taxon>
        <taxon>Magnoliopsida</taxon>
        <taxon>Liliopsida</taxon>
        <taxon>Poales</taxon>
        <taxon>Poaceae</taxon>
        <taxon>BOP clade</taxon>
        <taxon>Pooideae</taxon>
        <taxon>Triticodae</taxon>
        <taxon>Triticeae</taxon>
        <taxon>Triticinae</taxon>
        <taxon>Triticum</taxon>
    </lineage>
</organism>
<accession>A0A3B6QC00</accession>
<dbReference type="OMA" id="NDPIINI"/>
<dbReference type="Gramene" id="TraesCS6D03G0070000.1">
    <property type="protein sequence ID" value="TraesCS6D03G0070000.1.CDS"/>
    <property type="gene ID" value="TraesCS6D03G0070000"/>
</dbReference>
<keyword evidence="2" id="KW-0433">Leucine-rich repeat</keyword>
<dbReference type="PANTHER" id="PTHR19338">
    <property type="entry name" value="TRANSLOCASE OF INNER MITOCHONDRIAL MEMBRANE 13 HOMOLOG"/>
    <property type="match status" value="1"/>
</dbReference>
<dbReference type="PaxDb" id="4565-Traes_6DS_CC9C7535B.1"/>
<dbReference type="AlphaFoldDB" id="A0A3B6QC00"/>
<name>A0A3B6QC00_WHEAT</name>
<evidence type="ECO:0000256" key="5">
    <source>
        <dbReference type="ARBA" id="ARBA00022821"/>
    </source>
</evidence>
<dbReference type="OrthoDB" id="644366at2759"/>
<evidence type="ECO:0000256" key="4">
    <source>
        <dbReference type="ARBA" id="ARBA00022741"/>
    </source>
</evidence>
<dbReference type="Gene3D" id="1.20.5.4130">
    <property type="match status" value="1"/>
</dbReference>
<feature type="coiled-coil region" evidence="6">
    <location>
        <begin position="110"/>
        <end position="137"/>
    </location>
</feature>
<evidence type="ECO:0000259" key="8">
    <source>
        <dbReference type="Pfam" id="PF18052"/>
    </source>
</evidence>
<dbReference type="Gramene" id="TraesARI6D03G03614180.1">
    <property type="protein sequence ID" value="TraesARI6D03G03614180.1"/>
    <property type="gene ID" value="TraesARI6D03G03614180"/>
</dbReference>
<keyword evidence="4" id="KW-0547">Nucleotide-binding</keyword>
<dbReference type="SMR" id="A0A3B6QC00"/>